<sequence length="187" mass="20665">MVNQTAQLPPAPLQTDTPLWQFSVKLWGNPRSADAALALQAQGWVVSHLLVAAFSAQQGRVWDGREPETIKAWRQEATMNLRSLRRFLPKSRPDLSDLRQRLAQAELEAERIELAWWSLHLQQQPLPSTRAQGALALLADNLAAAAEPSAQTVELLADFASELIPAATREALTEALQARAGYADEQK</sequence>
<dbReference type="EMBL" id="CP031093">
    <property type="protein sequence ID" value="QCF27380.1"/>
    <property type="molecule type" value="Genomic_DNA"/>
</dbReference>
<proteinExistence type="predicted"/>
<evidence type="ECO:0000313" key="1">
    <source>
        <dbReference type="EMBL" id="QCF27380.1"/>
    </source>
</evidence>
<organism evidence="1 2">
    <name type="scientific">Hydrocarboniclastica marina</name>
    <dbReference type="NCBI Taxonomy" id="2259620"/>
    <lineage>
        <taxon>Bacteria</taxon>
        <taxon>Pseudomonadati</taxon>
        <taxon>Pseudomonadota</taxon>
        <taxon>Gammaproteobacteria</taxon>
        <taxon>Alteromonadales</taxon>
        <taxon>Alteromonadaceae</taxon>
        <taxon>Hydrocarboniclastica</taxon>
    </lineage>
</organism>
<dbReference type="Pfam" id="PF09523">
    <property type="entry name" value="DUF2390"/>
    <property type="match status" value="1"/>
</dbReference>
<dbReference type="KEGG" id="hmi:soil367_16390"/>
<protein>
    <submittedName>
        <fullName evidence="1">DUF2390 domain-containing protein</fullName>
    </submittedName>
</protein>
<dbReference type="RefSeq" id="WP_136550091.1">
    <property type="nucleotide sequence ID" value="NZ_CP031093.1"/>
</dbReference>
<keyword evidence="2" id="KW-1185">Reference proteome</keyword>
<evidence type="ECO:0000313" key="2">
    <source>
        <dbReference type="Proteomes" id="UP000298049"/>
    </source>
</evidence>
<dbReference type="AlphaFoldDB" id="A0A4V1D942"/>
<name>A0A4V1D942_9ALTE</name>
<accession>A0A4V1D942</accession>
<reference evidence="1 2" key="1">
    <citation type="submission" date="2018-07" db="EMBL/GenBank/DDBJ databases">
        <title>Marsedoiliclastica nanhaica gen. nov. sp. nov., a novel marine hydrocarbonoclastic bacterium isolated from an in-situ enriched hydrocarbon-degrading consortium in deep-sea sediment.</title>
        <authorList>
            <person name="Dong C."/>
            <person name="Ma T."/>
            <person name="Liu R."/>
            <person name="Shao Z."/>
        </authorList>
    </citation>
    <scope>NUCLEOTIDE SEQUENCE [LARGE SCALE GENOMIC DNA]</scope>
    <source>
        <strain evidence="2">soil36-7</strain>
    </source>
</reference>
<gene>
    <name evidence="1" type="ORF">soil367_16390</name>
</gene>
<dbReference type="OrthoDB" id="5795846at2"/>
<dbReference type="Proteomes" id="UP000298049">
    <property type="component" value="Chromosome"/>
</dbReference>
<dbReference type="InterPro" id="IPR012659">
    <property type="entry name" value="CHP02444"/>
</dbReference>